<keyword evidence="5" id="KW-1185">Reference proteome</keyword>
<dbReference type="InterPro" id="IPR012291">
    <property type="entry name" value="CBM2_carb-bd_dom_sf"/>
</dbReference>
<feature type="chain" id="PRO_5046629698" evidence="2">
    <location>
        <begin position="23"/>
        <end position="533"/>
    </location>
</feature>
<gene>
    <name evidence="4" type="ORF">SCD92_19545</name>
</gene>
<evidence type="ECO:0000259" key="3">
    <source>
        <dbReference type="PROSITE" id="PS51173"/>
    </source>
</evidence>
<dbReference type="InterPro" id="IPR008965">
    <property type="entry name" value="CBM2/CBM3_carb-bd_dom_sf"/>
</dbReference>
<feature type="signal peptide" evidence="2">
    <location>
        <begin position="1"/>
        <end position="22"/>
    </location>
</feature>
<evidence type="ECO:0000256" key="1">
    <source>
        <dbReference type="ARBA" id="ARBA00023157"/>
    </source>
</evidence>
<dbReference type="SMART" id="SM00637">
    <property type="entry name" value="CBD_II"/>
    <property type="match status" value="1"/>
</dbReference>
<protein>
    <submittedName>
        <fullName evidence="4">Cellulose binding domain-containing protein</fullName>
    </submittedName>
</protein>
<dbReference type="PROSITE" id="PS51173">
    <property type="entry name" value="CBM2"/>
    <property type="match status" value="1"/>
</dbReference>
<dbReference type="EMBL" id="JAXAFO010000081">
    <property type="protein sequence ID" value="MDX6851566.1"/>
    <property type="molecule type" value="Genomic_DNA"/>
</dbReference>
<proteinExistence type="predicted"/>
<evidence type="ECO:0000313" key="4">
    <source>
        <dbReference type="EMBL" id="MDX6851566.1"/>
    </source>
</evidence>
<keyword evidence="2" id="KW-0732">Signal</keyword>
<evidence type="ECO:0000256" key="2">
    <source>
        <dbReference type="SAM" id="SignalP"/>
    </source>
</evidence>
<dbReference type="Proteomes" id="UP001273505">
    <property type="component" value="Unassembled WGS sequence"/>
</dbReference>
<name>A0ABU4S335_9GAMM</name>
<dbReference type="Gene3D" id="2.60.40.290">
    <property type="match status" value="1"/>
</dbReference>
<dbReference type="SUPFAM" id="SSF63829">
    <property type="entry name" value="Calcium-dependent phosphotriesterase"/>
    <property type="match status" value="1"/>
</dbReference>
<sequence length="533" mass="58402">MKKAFTLSTAIAATVAVSASNALVVDQQQTEINYHRSFTYYDTAQSFTPTINALKAIQLNMVDGGGFPVGGDVYLTLHLEDPANEVIAQTQAVFLEDCFNFEEGPGCNKGGGTSVPVTFEFPESVPLQLGETYVFGIHANDNLPFSVAYTNYESYSNGELFLDNITQQEDLAFKTLAPEITVDPNQDSVLVMGNNTIYRYSYAGVLLETIEIPNFYQWDSARDIIPVSETEIAVFNGQFNPNLSIYDGDSWAHREYDEWSIVANVSYGGIAADANYIYLTDMKTGSGGTAQGIVRFDRQLETFARFLTDDEYIDITLGEDGLLYALEDTYGHLQIVNPATMGVEREVDLGHISSSRAATADENGNIFLAGWNGAISKFDPEGNLVASVSTTAAFSDIDIRGDNILVTSYYEEEALLYTTELEYVSTFSAGGRYTFAAFSYLEPEVEKPEPEVTAELAITSDWNAGYCANVILTNTTDEPQVWDVALEVEGSINNLWNGNWSQSGSTLSVSGLSWNDVLQPDQINTSVGFCASR</sequence>
<reference evidence="4 5" key="1">
    <citation type="submission" date="2023-11" db="EMBL/GenBank/DDBJ databases">
        <title>Gilvimarinus fulvus sp. nov., isolated from the surface of Kelp.</title>
        <authorList>
            <person name="Sun Y.Y."/>
            <person name="Gong Y."/>
            <person name="Du Z.J."/>
        </authorList>
    </citation>
    <scope>NUCLEOTIDE SEQUENCE [LARGE SCALE GENOMIC DNA]</scope>
    <source>
        <strain evidence="4 5">SDUM040013</strain>
    </source>
</reference>
<keyword evidence="1" id="KW-1015">Disulfide bond</keyword>
<dbReference type="Pfam" id="PF00553">
    <property type="entry name" value="CBM_2"/>
    <property type="match status" value="1"/>
</dbReference>
<feature type="domain" description="CBM2" evidence="3">
    <location>
        <begin position="445"/>
        <end position="533"/>
    </location>
</feature>
<organism evidence="4 5">
    <name type="scientific">Gilvimarinus gilvus</name>
    <dbReference type="NCBI Taxonomy" id="3058038"/>
    <lineage>
        <taxon>Bacteria</taxon>
        <taxon>Pseudomonadati</taxon>
        <taxon>Pseudomonadota</taxon>
        <taxon>Gammaproteobacteria</taxon>
        <taxon>Cellvibrionales</taxon>
        <taxon>Cellvibrionaceae</taxon>
        <taxon>Gilvimarinus</taxon>
    </lineage>
</organism>
<dbReference type="InterPro" id="IPR001919">
    <property type="entry name" value="CBD2"/>
</dbReference>
<dbReference type="SUPFAM" id="SSF49384">
    <property type="entry name" value="Carbohydrate-binding domain"/>
    <property type="match status" value="1"/>
</dbReference>
<dbReference type="RefSeq" id="WP_302723798.1">
    <property type="nucleotide sequence ID" value="NZ_JAULRU010000704.1"/>
</dbReference>
<comment type="caution">
    <text evidence="4">The sequence shown here is derived from an EMBL/GenBank/DDBJ whole genome shotgun (WGS) entry which is preliminary data.</text>
</comment>
<evidence type="ECO:0000313" key="5">
    <source>
        <dbReference type="Proteomes" id="UP001273505"/>
    </source>
</evidence>
<accession>A0ABU4S335</accession>